<evidence type="ECO:0000256" key="1">
    <source>
        <dbReference type="ARBA" id="ARBA00008511"/>
    </source>
</evidence>
<dbReference type="InterPro" id="IPR012981">
    <property type="entry name" value="PIH1_N"/>
</dbReference>
<evidence type="ECO:0000313" key="5">
    <source>
        <dbReference type="EMBL" id="KAG0727386.1"/>
    </source>
</evidence>
<sequence>MASQTTSCSGDGISREDYTLLAKSFKDKKFRQLLCDYVKEVNDPDNRKQFEEEVIEYEKERGVEAVFLHPSPGFALAVKGDGEPAFFVNICSSDVIQKPDLQPASSGGKPCHKWSLPHAAAKPRREVVAGREESQRHTTPVKQVVVHDVVYHPDALQLALHSPVMKQTLIDTAMDSLRKHFSVHINKVEQVDKQYIGIPAQCIIKRKVEKKHYEADEQHTANKDHRTNTIDDKVVGVSEDIINEKESEFIEPKYKLKHVRKMDMQDFSLQLIPQCSAPWQPQALELEVNLPGVSRASQVNADIQQQSVLLTTESNPNYKLELPLRYPIDEDRSAAKFDVSTQKLTLTLTVMPSSKSSDKLGSQGQSPPSDSGIECEFDFRTNGESDNVSVESVSSQDDGAKDVGVTGKEEEDSVFGASTVEHRLTIAPNYSMQQTKERLYIFLCCGNILPSSIKVDQVDDLAGIELSSIGGGQTLLHYSLKVDVSPYKIAASGLSHKEEDGKLVLMVKKAMAELWETCKIKHGNSLTTVDLSTCAVGDAAEKLKHTTPFPTTNIHPRFPTFIPLRWLSIPICPTHQPSLHISRGHIGASTGGKRTIIRDYVCYQEMSHVFDQTSNGSKIPKDAGKSDRVTRQSTGIQSKVGYQRIIHAQRAEDMRARETGLSVSLLENSPLDALGECRDHQPRRES</sequence>
<evidence type="ECO:0000259" key="4">
    <source>
        <dbReference type="Pfam" id="PF18201"/>
    </source>
</evidence>
<dbReference type="InterPro" id="IPR008978">
    <property type="entry name" value="HSP20-like_chaperone"/>
</dbReference>
<dbReference type="OrthoDB" id="6365421at2759"/>
<dbReference type="CDD" id="cd06463">
    <property type="entry name" value="p23_like"/>
    <property type="match status" value="1"/>
</dbReference>
<feature type="region of interest" description="Disordered" evidence="2">
    <location>
        <begin position="353"/>
        <end position="414"/>
    </location>
</feature>
<dbReference type="AlphaFoldDB" id="A0A8J4YR01"/>
<gene>
    <name evidence="5" type="primary">Nop17l</name>
    <name evidence="5" type="ORF">GWK47_004014</name>
</gene>
<organism evidence="5 6">
    <name type="scientific">Chionoecetes opilio</name>
    <name type="common">Atlantic snow crab</name>
    <name type="synonym">Cancer opilio</name>
    <dbReference type="NCBI Taxonomy" id="41210"/>
    <lineage>
        <taxon>Eukaryota</taxon>
        <taxon>Metazoa</taxon>
        <taxon>Ecdysozoa</taxon>
        <taxon>Arthropoda</taxon>
        <taxon>Crustacea</taxon>
        <taxon>Multicrustacea</taxon>
        <taxon>Malacostraca</taxon>
        <taxon>Eumalacostraca</taxon>
        <taxon>Eucarida</taxon>
        <taxon>Decapoda</taxon>
        <taxon>Pleocyemata</taxon>
        <taxon>Brachyura</taxon>
        <taxon>Eubrachyura</taxon>
        <taxon>Majoidea</taxon>
        <taxon>Majidae</taxon>
        <taxon>Chionoecetes</taxon>
    </lineage>
</organism>
<accession>A0A8J4YR01</accession>
<name>A0A8J4YR01_CHIOP</name>
<dbReference type="Proteomes" id="UP000770661">
    <property type="component" value="Unassembled WGS sequence"/>
</dbReference>
<dbReference type="GO" id="GO:0005737">
    <property type="term" value="C:cytoplasm"/>
    <property type="evidence" value="ECO:0007669"/>
    <property type="project" value="TreeGrafter"/>
</dbReference>
<proteinExistence type="inferred from homology"/>
<feature type="compositionally biased region" description="Basic and acidic residues" evidence="2">
    <location>
        <begin position="619"/>
        <end position="630"/>
    </location>
</feature>
<evidence type="ECO:0000313" key="6">
    <source>
        <dbReference type="Proteomes" id="UP000770661"/>
    </source>
</evidence>
<protein>
    <submittedName>
        <fullName evidence="5">Protein kintoun</fullName>
    </submittedName>
</protein>
<dbReference type="SUPFAM" id="SSF49764">
    <property type="entry name" value="HSP20-like chaperones"/>
    <property type="match status" value="1"/>
</dbReference>
<feature type="region of interest" description="Disordered" evidence="2">
    <location>
        <begin position="613"/>
        <end position="633"/>
    </location>
</feature>
<comment type="caution">
    <text evidence="5">The sequence shown here is derived from an EMBL/GenBank/DDBJ whole genome shotgun (WGS) entry which is preliminary data.</text>
</comment>
<evidence type="ECO:0000259" key="3">
    <source>
        <dbReference type="Pfam" id="PF08190"/>
    </source>
</evidence>
<dbReference type="PANTHER" id="PTHR22997:SF3">
    <property type="entry name" value="PROTEIN KINTOUN"/>
    <property type="match status" value="1"/>
</dbReference>
<dbReference type="Pfam" id="PF18201">
    <property type="entry name" value="PIH1_CS"/>
    <property type="match status" value="1"/>
</dbReference>
<keyword evidence="6" id="KW-1185">Reference proteome</keyword>
<feature type="compositionally biased region" description="Low complexity" evidence="2">
    <location>
        <begin position="361"/>
        <end position="372"/>
    </location>
</feature>
<dbReference type="PANTHER" id="PTHR22997">
    <property type="entry name" value="PIH1 DOMAIN-CONTAINING PROTEIN 1"/>
    <property type="match status" value="1"/>
</dbReference>
<feature type="compositionally biased region" description="Low complexity" evidence="2">
    <location>
        <begin position="384"/>
        <end position="397"/>
    </location>
</feature>
<feature type="domain" description="PIH1D1/2/3 CS-like" evidence="4">
    <location>
        <begin position="250"/>
        <end position="350"/>
    </location>
</feature>
<dbReference type="InterPro" id="IPR050734">
    <property type="entry name" value="PIH1/Kintoun_subfamily"/>
</dbReference>
<feature type="domain" description="PIH1 N-terminal" evidence="3">
    <location>
        <begin position="41"/>
        <end position="211"/>
    </location>
</feature>
<dbReference type="Pfam" id="PF08190">
    <property type="entry name" value="PIH1"/>
    <property type="match status" value="1"/>
</dbReference>
<reference evidence="5" key="1">
    <citation type="submission" date="2020-07" db="EMBL/GenBank/DDBJ databases">
        <title>The High-quality genome of the commercially important snow crab, Chionoecetes opilio.</title>
        <authorList>
            <person name="Jeong J.-H."/>
            <person name="Ryu S."/>
        </authorList>
    </citation>
    <scope>NUCLEOTIDE SEQUENCE</scope>
    <source>
        <strain evidence="5">MADBK_172401_WGS</strain>
        <tissue evidence="5">Digestive gland</tissue>
    </source>
</reference>
<dbReference type="InterPro" id="IPR041442">
    <property type="entry name" value="PIH1D1/2/3_CS-like"/>
</dbReference>
<evidence type="ECO:0000256" key="2">
    <source>
        <dbReference type="SAM" id="MobiDB-lite"/>
    </source>
</evidence>
<dbReference type="EMBL" id="JACEEZ010003426">
    <property type="protein sequence ID" value="KAG0727386.1"/>
    <property type="molecule type" value="Genomic_DNA"/>
</dbReference>
<comment type="similarity">
    <text evidence="1">Belongs to the PIH1 family.</text>
</comment>